<dbReference type="PANTHER" id="PTHR11215">
    <property type="entry name" value="METAL DEPENDENT HYDROLASE - RELATED"/>
    <property type="match status" value="1"/>
</dbReference>
<name>A0A1F6X8U5_9BACT</name>
<proteinExistence type="inferred from homology"/>
<sequence>MNEKKTLITHNGSFHTDDIFACAALSLMLESENTDFEIVRTRDEEMIVKADYVFDVGGIYDAEQNRFDHHQPGGAGKRSNGIEYSSLGLVWNKFGEKLAGSVRAREVIEKRLCAPIDAWDNGFDLVINKNEIKPYYIQNIFFSMYPTWKEESLNIDKMFFKCVEMAKVILAREIIQVQDMLEAERAVISAYNNAKDKRIIILDKNYPFEYILFNFPEPLFGVYPRKTGDNWGLKTIKAD</sequence>
<dbReference type="GO" id="GO:0005737">
    <property type="term" value="C:cytoplasm"/>
    <property type="evidence" value="ECO:0007669"/>
    <property type="project" value="TreeGrafter"/>
</dbReference>
<evidence type="ECO:0000313" key="2">
    <source>
        <dbReference type="EMBL" id="OGI90559.1"/>
    </source>
</evidence>
<protein>
    <recommendedName>
        <fullName evidence="4">Metal-dependent hydrolase</fullName>
    </recommendedName>
</protein>
<comment type="caution">
    <text evidence="2">The sequence shown here is derived from an EMBL/GenBank/DDBJ whole genome shotgun (WGS) entry which is preliminary data.</text>
</comment>
<dbReference type="Pfam" id="PF03690">
    <property type="entry name" value="MYG1_exonuc"/>
    <property type="match status" value="1"/>
</dbReference>
<evidence type="ECO:0000256" key="1">
    <source>
        <dbReference type="ARBA" id="ARBA00010105"/>
    </source>
</evidence>
<dbReference type="PANTHER" id="PTHR11215:SF1">
    <property type="entry name" value="MYG1 EXONUCLEASE"/>
    <property type="match status" value="1"/>
</dbReference>
<dbReference type="InterPro" id="IPR003226">
    <property type="entry name" value="MYG1_exonuclease"/>
</dbReference>
<accession>A0A1F6X8U5</accession>
<gene>
    <name evidence="2" type="ORF">A2911_01525</name>
</gene>
<dbReference type="EMBL" id="MFUW01000009">
    <property type="protein sequence ID" value="OGI90559.1"/>
    <property type="molecule type" value="Genomic_DNA"/>
</dbReference>
<reference evidence="2 3" key="1">
    <citation type="journal article" date="2016" name="Nat. Commun.">
        <title>Thousands of microbial genomes shed light on interconnected biogeochemical processes in an aquifer system.</title>
        <authorList>
            <person name="Anantharaman K."/>
            <person name="Brown C.T."/>
            <person name="Hug L.A."/>
            <person name="Sharon I."/>
            <person name="Castelle C.J."/>
            <person name="Probst A.J."/>
            <person name="Thomas B.C."/>
            <person name="Singh A."/>
            <person name="Wilkins M.J."/>
            <person name="Karaoz U."/>
            <person name="Brodie E.L."/>
            <person name="Williams K.H."/>
            <person name="Hubbard S.S."/>
            <person name="Banfield J.F."/>
        </authorList>
    </citation>
    <scope>NUCLEOTIDE SEQUENCE [LARGE SCALE GENOMIC DNA]</scope>
</reference>
<feature type="non-terminal residue" evidence="2">
    <location>
        <position position="239"/>
    </location>
</feature>
<organism evidence="2 3">
    <name type="scientific">Candidatus Nomurabacteria bacterium RIFCSPLOWO2_01_FULL_40_15</name>
    <dbReference type="NCBI Taxonomy" id="1801772"/>
    <lineage>
        <taxon>Bacteria</taxon>
        <taxon>Candidatus Nomuraibacteriota</taxon>
    </lineage>
</organism>
<dbReference type="Proteomes" id="UP000176814">
    <property type="component" value="Unassembled WGS sequence"/>
</dbReference>
<evidence type="ECO:0000313" key="3">
    <source>
        <dbReference type="Proteomes" id="UP000176814"/>
    </source>
</evidence>
<dbReference type="AlphaFoldDB" id="A0A1F6X8U5"/>
<evidence type="ECO:0008006" key="4">
    <source>
        <dbReference type="Google" id="ProtNLM"/>
    </source>
</evidence>
<comment type="similarity">
    <text evidence="1">Belongs to the MYG1 family.</text>
</comment>